<dbReference type="GO" id="GO:0016787">
    <property type="term" value="F:hydrolase activity"/>
    <property type="evidence" value="ECO:0007669"/>
    <property type="project" value="InterPro"/>
</dbReference>
<reference evidence="2 3" key="1">
    <citation type="journal article" date="2016" name="Sci. Rep.">
        <title>Evaluation of genetic diversity among strains of the human gut commensal Bifidobacterium adolescentis.</title>
        <authorList>
            <person name="Duranti S."/>
            <person name="Milani C."/>
            <person name="Lugli G.A."/>
            <person name="Mancabelli L."/>
            <person name="Turroni F."/>
            <person name="Ferrario C."/>
            <person name="Mangifesta M."/>
            <person name="Viappiani A."/>
            <person name="Sanchez B."/>
            <person name="Margolles A."/>
            <person name="van Sinderen D."/>
            <person name="Ventura M."/>
        </authorList>
    </citation>
    <scope>NUCLEOTIDE SEQUENCE [LARGE SCALE GENOMIC DNA]</scope>
    <source>
        <strain evidence="2 3">487B</strain>
    </source>
</reference>
<dbReference type="EMBL" id="LNKD01000001">
    <property type="protein sequence ID" value="OSG88635.1"/>
    <property type="molecule type" value="Genomic_DNA"/>
</dbReference>
<dbReference type="AlphaFoldDB" id="A0A1X2Z2K5"/>
<organism evidence="2 3">
    <name type="scientific">Bifidobacterium adolescentis</name>
    <dbReference type="NCBI Taxonomy" id="1680"/>
    <lineage>
        <taxon>Bacteria</taxon>
        <taxon>Bacillati</taxon>
        <taxon>Actinomycetota</taxon>
        <taxon>Actinomycetes</taxon>
        <taxon>Bifidobacteriales</taxon>
        <taxon>Bifidobacteriaceae</taxon>
        <taxon>Bifidobacterium</taxon>
    </lineage>
</organism>
<dbReference type="InterPro" id="IPR004843">
    <property type="entry name" value="Calcineurin-like_PHP"/>
</dbReference>
<evidence type="ECO:0000259" key="1">
    <source>
        <dbReference type="Pfam" id="PF00149"/>
    </source>
</evidence>
<dbReference type="Gene3D" id="3.60.21.10">
    <property type="match status" value="1"/>
</dbReference>
<comment type="caution">
    <text evidence="2">The sequence shown here is derived from an EMBL/GenBank/DDBJ whole genome shotgun (WGS) entry which is preliminary data.</text>
</comment>
<dbReference type="Proteomes" id="UP000193377">
    <property type="component" value="Unassembled WGS sequence"/>
</dbReference>
<dbReference type="SUPFAM" id="SSF56300">
    <property type="entry name" value="Metallo-dependent phosphatases"/>
    <property type="match status" value="1"/>
</dbReference>
<feature type="domain" description="Calcineurin-like phosphoesterase" evidence="1">
    <location>
        <begin position="4"/>
        <end position="151"/>
    </location>
</feature>
<dbReference type="Pfam" id="PF00149">
    <property type="entry name" value="Metallophos"/>
    <property type="match status" value="1"/>
</dbReference>
<evidence type="ECO:0000313" key="2">
    <source>
        <dbReference type="EMBL" id="OSG88635.1"/>
    </source>
</evidence>
<protein>
    <recommendedName>
        <fullName evidence="1">Calcineurin-like phosphoesterase domain-containing protein</fullName>
    </recommendedName>
</protein>
<dbReference type="RefSeq" id="WP_085393249.1">
    <property type="nucleotide sequence ID" value="NZ_LNKD01000001.1"/>
</dbReference>
<evidence type="ECO:0000313" key="3">
    <source>
        <dbReference type="Proteomes" id="UP000193377"/>
    </source>
</evidence>
<proteinExistence type="predicted"/>
<accession>A0A1X2Z2K5</accession>
<dbReference type="InterPro" id="IPR029052">
    <property type="entry name" value="Metallo-depent_PP-like"/>
</dbReference>
<gene>
    <name evidence="2" type="ORF">B0487_1554</name>
</gene>
<name>A0A1X2Z2K5_BIFAD</name>
<sequence length="232" mass="26273">MTKYFTSDTHFAHPFVAALRGYAKPGFTSDNTIKQQANEAHMQVKDCVNWYRHDMDVTDRINEIVGPNDELYILGDLCSGGAWSLQQAIMHVKSLRCPRNNRHLILGNHDDVLYGKSKGFKELTEAFGEIGRIGMTDITDGETVMPVFLCHFQWRGDFDLPALDGVAANWAKPELRQYAIPQVGEDMRLLHGHTHAGMPHEFENRNEINVGLDAWGMSPVSEVELVRMFREG</sequence>